<evidence type="ECO:0000313" key="4">
    <source>
        <dbReference type="Proteomes" id="UP000322873"/>
    </source>
</evidence>
<evidence type="ECO:0000313" key="3">
    <source>
        <dbReference type="EMBL" id="KAA8563929.1"/>
    </source>
</evidence>
<proteinExistence type="predicted"/>
<dbReference type="EMBL" id="VICG01000016">
    <property type="protein sequence ID" value="KAA8563929.1"/>
    <property type="molecule type" value="Genomic_DNA"/>
</dbReference>
<dbReference type="Pfam" id="PF26283">
    <property type="entry name" value="Ig_TRAPPC9-Trs120_4th"/>
    <property type="match status" value="1"/>
</dbReference>
<feature type="compositionally biased region" description="Acidic residues" evidence="1">
    <location>
        <begin position="68"/>
        <end position="79"/>
    </location>
</feature>
<accession>A0A5M9J7R8</accession>
<gene>
    <name evidence="3" type="ORF">EYC84_011936</name>
</gene>
<dbReference type="Proteomes" id="UP000322873">
    <property type="component" value="Unassembled WGS sequence"/>
</dbReference>
<protein>
    <recommendedName>
        <fullName evidence="2">Trs120/TRAPPC9 fourth Ig-like domain-containing protein</fullName>
    </recommendedName>
</protein>
<name>A0A5M9J7R8_MONFR</name>
<evidence type="ECO:0000259" key="2">
    <source>
        <dbReference type="Pfam" id="PF26283"/>
    </source>
</evidence>
<comment type="caution">
    <text evidence="3">The sequence shown here is derived from an EMBL/GenBank/DDBJ whole genome shotgun (WGS) entry which is preliminary data.</text>
</comment>
<dbReference type="AlphaFoldDB" id="A0A5M9J7R8"/>
<dbReference type="VEuPathDB" id="FungiDB:MFRU_062g00260"/>
<reference evidence="3 4" key="1">
    <citation type="submission" date="2019-06" db="EMBL/GenBank/DDBJ databases">
        <title>Genome Sequence of the Brown Rot Fungal Pathogen Monilinia fructicola.</title>
        <authorList>
            <person name="De Miccolis Angelini R.M."/>
            <person name="Landi L."/>
            <person name="Abate D."/>
            <person name="Pollastro S."/>
            <person name="Romanazzi G."/>
            <person name="Faretra F."/>
        </authorList>
    </citation>
    <scope>NUCLEOTIDE SEQUENCE [LARGE SCALE GENOMIC DNA]</scope>
    <source>
        <strain evidence="3 4">Mfrc123</strain>
    </source>
</reference>
<dbReference type="InterPro" id="IPR058568">
    <property type="entry name" value="Ig_TRAPPC9_Trs120_4th"/>
</dbReference>
<sequence length="92" mass="10470">MTPLCRGEFELSASVEEVRLFEAPKEELAIEEGGRARANTKNLMDTMLGAKERRIWHSREPCLLVVRDEDDDSDEDEENDKDKDDSQDGGND</sequence>
<keyword evidence="4" id="KW-1185">Reference proteome</keyword>
<evidence type="ECO:0000256" key="1">
    <source>
        <dbReference type="SAM" id="MobiDB-lite"/>
    </source>
</evidence>
<feature type="region of interest" description="Disordered" evidence="1">
    <location>
        <begin position="66"/>
        <end position="92"/>
    </location>
</feature>
<feature type="domain" description="Trs120/TRAPPC9 fourth Ig-like" evidence="2">
    <location>
        <begin position="1"/>
        <end position="67"/>
    </location>
</feature>
<organism evidence="3 4">
    <name type="scientific">Monilinia fructicola</name>
    <name type="common">Brown rot fungus</name>
    <name type="synonym">Ciboria fructicola</name>
    <dbReference type="NCBI Taxonomy" id="38448"/>
    <lineage>
        <taxon>Eukaryota</taxon>
        <taxon>Fungi</taxon>
        <taxon>Dikarya</taxon>
        <taxon>Ascomycota</taxon>
        <taxon>Pezizomycotina</taxon>
        <taxon>Leotiomycetes</taxon>
        <taxon>Helotiales</taxon>
        <taxon>Sclerotiniaceae</taxon>
        <taxon>Monilinia</taxon>
    </lineage>
</organism>